<reference evidence="2" key="1">
    <citation type="journal article" date="2013" name="Science">
        <title>The Amborella genome and the evolution of flowering plants.</title>
        <authorList>
            <consortium name="Amborella Genome Project"/>
        </authorList>
    </citation>
    <scope>NUCLEOTIDE SEQUENCE [LARGE SCALE GENOMIC DNA]</scope>
</reference>
<sequence>MCHMSGSHTCFIVSNGVDLKARVHVVQLPRVMHVHVVCATHAAMQAVGGLHDQVIRVHLAGPPCIHCIPLALVHAPQSYTRIVHIIVWWHHGLPLEHRGSKAHGVRSIHIRHARACLTCTNHTNAIITRSLFTCDAYRGL</sequence>
<dbReference type="AlphaFoldDB" id="W1PMH0"/>
<protein>
    <submittedName>
        <fullName evidence="1">Uncharacterized protein</fullName>
    </submittedName>
</protein>
<proteinExistence type="predicted"/>
<dbReference type="Proteomes" id="UP000017836">
    <property type="component" value="Unassembled WGS sequence"/>
</dbReference>
<dbReference type="EMBL" id="KI393208">
    <property type="protein sequence ID" value="ERN08901.1"/>
    <property type="molecule type" value="Genomic_DNA"/>
</dbReference>
<evidence type="ECO:0000313" key="1">
    <source>
        <dbReference type="EMBL" id="ERN08901.1"/>
    </source>
</evidence>
<gene>
    <name evidence="1" type="ORF">AMTR_s00015p00226110</name>
</gene>
<name>W1PMH0_AMBTC</name>
<accession>W1PMH0</accession>
<organism evidence="1 2">
    <name type="scientific">Amborella trichopoda</name>
    <dbReference type="NCBI Taxonomy" id="13333"/>
    <lineage>
        <taxon>Eukaryota</taxon>
        <taxon>Viridiplantae</taxon>
        <taxon>Streptophyta</taxon>
        <taxon>Embryophyta</taxon>
        <taxon>Tracheophyta</taxon>
        <taxon>Spermatophyta</taxon>
        <taxon>Magnoliopsida</taxon>
        <taxon>Amborellales</taxon>
        <taxon>Amborellaceae</taxon>
        <taxon>Amborella</taxon>
    </lineage>
</organism>
<dbReference type="HOGENOM" id="CLU_1837786_0_0_1"/>
<keyword evidence="2" id="KW-1185">Reference proteome</keyword>
<dbReference type="Gramene" id="ERN08901">
    <property type="protein sequence ID" value="ERN08901"/>
    <property type="gene ID" value="AMTR_s00015p00226110"/>
</dbReference>
<evidence type="ECO:0000313" key="2">
    <source>
        <dbReference type="Proteomes" id="UP000017836"/>
    </source>
</evidence>